<dbReference type="NCBIfam" id="TIGR01179">
    <property type="entry name" value="galE"/>
    <property type="match status" value="1"/>
</dbReference>
<dbReference type="CDD" id="cd05247">
    <property type="entry name" value="UDP_G4E_1_SDR_e"/>
    <property type="match status" value="1"/>
</dbReference>
<evidence type="ECO:0000256" key="7">
    <source>
        <dbReference type="ARBA" id="ARBA00023027"/>
    </source>
</evidence>
<dbReference type="SUPFAM" id="SSF51735">
    <property type="entry name" value="NAD(P)-binding Rossmann-fold domains"/>
    <property type="match status" value="1"/>
</dbReference>
<comment type="catalytic activity">
    <reaction evidence="1 10">
        <text>UDP-alpha-D-glucose = UDP-alpha-D-galactose</text>
        <dbReference type="Rhea" id="RHEA:22168"/>
        <dbReference type="ChEBI" id="CHEBI:58885"/>
        <dbReference type="ChEBI" id="CHEBI:66914"/>
        <dbReference type="EC" id="5.1.3.2"/>
    </reaction>
</comment>
<dbReference type="AlphaFoldDB" id="A0A1H4DLX5"/>
<dbReference type="NCBIfam" id="NF007956">
    <property type="entry name" value="PRK10675.1"/>
    <property type="match status" value="1"/>
</dbReference>
<sequence length="337" mass="37066">MNILLTGGAGYIGSHTIIELDKAGHSVVVVDNLVNSNPESLRRVAKIIGNEIPFYEVDVRDKEALSKVFDENKFDAVIHFAGLKAVGESVAKPLEYYHNNMTGTFILLDVMRQHQCKNIIFSSSATVYGDPAIIPITEECPKGHCTNPYGQTKSMLEEVLMDVQKADPEWNVVLLRYFNPIGAHQSGMIGENPNGIPNNLMPYITQTAVGIRKELGIFGNDYDTPDGTGVRDYIHVCDLASGHVAALKAIDNKCGLAIYNLGTGHGYSVLDVVNAFMKVNGVNVPYVIKPRRPGDIATCYCNPAKAKAELGWEAKFGIEDMCRDSWNWQKNNPNGYN</sequence>
<evidence type="ECO:0000313" key="12">
    <source>
        <dbReference type="EMBL" id="SEA73202.1"/>
    </source>
</evidence>
<evidence type="ECO:0000256" key="4">
    <source>
        <dbReference type="ARBA" id="ARBA00007637"/>
    </source>
</evidence>
<reference evidence="12 13" key="1">
    <citation type="submission" date="2016-10" db="EMBL/GenBank/DDBJ databases">
        <authorList>
            <person name="de Groot N.N."/>
        </authorList>
    </citation>
    <scope>NUCLEOTIDE SEQUENCE [LARGE SCALE GENOMIC DNA]</scope>
    <source>
        <strain evidence="12 13">D31d</strain>
    </source>
</reference>
<dbReference type="PANTHER" id="PTHR43725">
    <property type="entry name" value="UDP-GLUCOSE 4-EPIMERASE"/>
    <property type="match status" value="1"/>
</dbReference>
<evidence type="ECO:0000256" key="2">
    <source>
        <dbReference type="ARBA" id="ARBA00001911"/>
    </source>
</evidence>
<dbReference type="PANTHER" id="PTHR43725:SF47">
    <property type="entry name" value="UDP-GLUCOSE 4-EPIMERASE"/>
    <property type="match status" value="1"/>
</dbReference>
<evidence type="ECO:0000256" key="6">
    <source>
        <dbReference type="ARBA" id="ARBA00018569"/>
    </source>
</evidence>
<keyword evidence="10" id="KW-0119">Carbohydrate metabolism</keyword>
<keyword evidence="9 10" id="KW-0413">Isomerase</keyword>
<dbReference type="OrthoDB" id="9811743at2"/>
<dbReference type="GO" id="GO:0003978">
    <property type="term" value="F:UDP-glucose 4-epimerase activity"/>
    <property type="evidence" value="ECO:0007669"/>
    <property type="project" value="UniProtKB-UniRule"/>
</dbReference>
<accession>A0A1H4DLX5</accession>
<feature type="domain" description="NAD-dependent epimerase/dehydratase" evidence="11">
    <location>
        <begin position="3"/>
        <end position="262"/>
    </location>
</feature>
<keyword evidence="7 10" id="KW-0520">NAD</keyword>
<protein>
    <recommendedName>
        <fullName evidence="6 10">UDP-glucose 4-epimerase</fullName>
        <ecNumber evidence="5 10">5.1.3.2</ecNumber>
    </recommendedName>
</protein>
<gene>
    <name evidence="12" type="ORF">SAMN05216462_2380</name>
</gene>
<dbReference type="EMBL" id="FNRF01000004">
    <property type="protein sequence ID" value="SEA73202.1"/>
    <property type="molecule type" value="Genomic_DNA"/>
</dbReference>
<dbReference type="InterPro" id="IPR001509">
    <property type="entry name" value="Epimerase_deHydtase"/>
</dbReference>
<dbReference type="UniPathway" id="UPA00214"/>
<comment type="pathway">
    <text evidence="3 10">Carbohydrate metabolism; galactose metabolism.</text>
</comment>
<keyword evidence="8" id="KW-0299">Galactose metabolism</keyword>
<evidence type="ECO:0000256" key="3">
    <source>
        <dbReference type="ARBA" id="ARBA00004947"/>
    </source>
</evidence>
<evidence type="ECO:0000256" key="5">
    <source>
        <dbReference type="ARBA" id="ARBA00013189"/>
    </source>
</evidence>
<dbReference type="EC" id="5.1.3.2" evidence="5 10"/>
<name>A0A1H4DLX5_XYLRU</name>
<evidence type="ECO:0000256" key="1">
    <source>
        <dbReference type="ARBA" id="ARBA00000083"/>
    </source>
</evidence>
<dbReference type="GO" id="GO:0006012">
    <property type="term" value="P:galactose metabolic process"/>
    <property type="evidence" value="ECO:0007669"/>
    <property type="project" value="UniProtKB-UniPathway"/>
</dbReference>
<comment type="cofactor">
    <cofactor evidence="2 10">
        <name>NAD(+)</name>
        <dbReference type="ChEBI" id="CHEBI:57540"/>
    </cofactor>
</comment>
<dbReference type="GO" id="GO:0005829">
    <property type="term" value="C:cytosol"/>
    <property type="evidence" value="ECO:0007669"/>
    <property type="project" value="TreeGrafter"/>
</dbReference>
<dbReference type="InterPro" id="IPR036291">
    <property type="entry name" value="NAD(P)-bd_dom_sf"/>
</dbReference>
<dbReference type="Gene3D" id="3.90.25.10">
    <property type="entry name" value="UDP-galactose 4-epimerase, domain 1"/>
    <property type="match status" value="1"/>
</dbReference>
<evidence type="ECO:0000259" key="11">
    <source>
        <dbReference type="Pfam" id="PF01370"/>
    </source>
</evidence>
<dbReference type="Proteomes" id="UP000182257">
    <property type="component" value="Unassembled WGS sequence"/>
</dbReference>
<evidence type="ECO:0000256" key="9">
    <source>
        <dbReference type="ARBA" id="ARBA00023235"/>
    </source>
</evidence>
<comment type="similarity">
    <text evidence="4 10">Belongs to the NAD(P)-dependent epimerase/dehydratase family.</text>
</comment>
<organism evidence="12 13">
    <name type="scientific">Xylanibacter ruminicola</name>
    <name type="common">Prevotella ruminicola</name>
    <dbReference type="NCBI Taxonomy" id="839"/>
    <lineage>
        <taxon>Bacteria</taxon>
        <taxon>Pseudomonadati</taxon>
        <taxon>Bacteroidota</taxon>
        <taxon>Bacteroidia</taxon>
        <taxon>Bacteroidales</taxon>
        <taxon>Prevotellaceae</taxon>
        <taxon>Xylanibacter</taxon>
    </lineage>
</organism>
<evidence type="ECO:0000313" key="13">
    <source>
        <dbReference type="Proteomes" id="UP000182257"/>
    </source>
</evidence>
<dbReference type="Gene3D" id="3.40.50.720">
    <property type="entry name" value="NAD(P)-binding Rossmann-like Domain"/>
    <property type="match status" value="1"/>
</dbReference>
<dbReference type="RefSeq" id="WP_074761708.1">
    <property type="nucleotide sequence ID" value="NZ_FNRF01000004.1"/>
</dbReference>
<dbReference type="InterPro" id="IPR005886">
    <property type="entry name" value="UDP_G4E"/>
</dbReference>
<evidence type="ECO:0000256" key="8">
    <source>
        <dbReference type="ARBA" id="ARBA00023144"/>
    </source>
</evidence>
<proteinExistence type="inferred from homology"/>
<evidence type="ECO:0000256" key="10">
    <source>
        <dbReference type="RuleBase" id="RU366046"/>
    </source>
</evidence>
<comment type="subunit">
    <text evidence="10">Homodimer.</text>
</comment>
<dbReference type="Pfam" id="PF01370">
    <property type="entry name" value="Epimerase"/>
    <property type="match status" value="1"/>
</dbReference>